<dbReference type="InterPro" id="IPR042575">
    <property type="entry name" value="UBAP1_C"/>
</dbReference>
<evidence type="ECO:0000313" key="2">
    <source>
        <dbReference type="EMBL" id="PON96898.1"/>
    </source>
</evidence>
<dbReference type="FunCoup" id="A0A2P5FGI1">
    <property type="interactions" value="2129"/>
</dbReference>
<dbReference type="STRING" id="63057.A0A2P5FGI1"/>
<keyword evidence="3" id="KW-1185">Reference proteome</keyword>
<organism evidence="2 3">
    <name type="scientific">Trema orientale</name>
    <name type="common">Charcoal tree</name>
    <name type="synonym">Celtis orientalis</name>
    <dbReference type="NCBI Taxonomy" id="63057"/>
    <lineage>
        <taxon>Eukaryota</taxon>
        <taxon>Viridiplantae</taxon>
        <taxon>Streptophyta</taxon>
        <taxon>Embryophyta</taxon>
        <taxon>Tracheophyta</taxon>
        <taxon>Spermatophyta</taxon>
        <taxon>Magnoliopsida</taxon>
        <taxon>eudicotyledons</taxon>
        <taxon>Gunneridae</taxon>
        <taxon>Pentapetalae</taxon>
        <taxon>rosids</taxon>
        <taxon>fabids</taxon>
        <taxon>Rosales</taxon>
        <taxon>Cannabaceae</taxon>
        <taxon>Trema</taxon>
    </lineage>
</organism>
<dbReference type="InParanoid" id="A0A2P5FGI1"/>
<dbReference type="PANTHER" id="PTHR15960">
    <property type="entry name" value="LD44032P"/>
    <property type="match status" value="1"/>
</dbReference>
<sequence>MYRQQQQQHSSSSSQSNHPMYGPPPPASSSSSATLYPKIGHSVAPHTGRPFPHHHQAPPPPPPPSSSSSGLGIRVTIKPEYRITPPPQLSPHVGEIPRSNFQFDFELERKILAEAEKESQNWVKLGLENLPSRTPASTSSVGSVADPIVGKYVASGLSREAVTLAVGHYGDNPTKVQHFVSGYNLLREMGFPPKNVAEALIMYENDTDKAIAHFLNSPS</sequence>
<feature type="region of interest" description="Disordered" evidence="1">
    <location>
        <begin position="1"/>
        <end position="72"/>
    </location>
</feature>
<dbReference type="InterPro" id="IPR038870">
    <property type="entry name" value="UBAP1"/>
</dbReference>
<dbReference type="GO" id="GO:0043162">
    <property type="term" value="P:ubiquitin-dependent protein catabolic process via the multivesicular body sorting pathway"/>
    <property type="evidence" value="ECO:0007669"/>
    <property type="project" value="InterPro"/>
</dbReference>
<dbReference type="SUPFAM" id="SSF46934">
    <property type="entry name" value="UBA-like"/>
    <property type="match status" value="1"/>
</dbReference>
<reference evidence="3" key="1">
    <citation type="submission" date="2016-06" db="EMBL/GenBank/DDBJ databases">
        <title>Parallel loss of symbiosis genes in relatives of nitrogen-fixing non-legume Parasponia.</title>
        <authorList>
            <person name="Van Velzen R."/>
            <person name="Holmer R."/>
            <person name="Bu F."/>
            <person name="Rutten L."/>
            <person name="Van Zeijl A."/>
            <person name="Liu W."/>
            <person name="Santuari L."/>
            <person name="Cao Q."/>
            <person name="Sharma T."/>
            <person name="Shen D."/>
            <person name="Roswanjaya Y."/>
            <person name="Wardhani T."/>
            <person name="Kalhor M.S."/>
            <person name="Jansen J."/>
            <person name="Van den Hoogen J."/>
            <person name="Gungor B."/>
            <person name="Hartog M."/>
            <person name="Hontelez J."/>
            <person name="Verver J."/>
            <person name="Yang W.-C."/>
            <person name="Schijlen E."/>
            <person name="Repin R."/>
            <person name="Schilthuizen M."/>
            <person name="Schranz E."/>
            <person name="Heidstra R."/>
            <person name="Miyata K."/>
            <person name="Fedorova E."/>
            <person name="Kohlen W."/>
            <person name="Bisseling T."/>
            <person name="Smit S."/>
            <person name="Geurts R."/>
        </authorList>
    </citation>
    <scope>NUCLEOTIDE SEQUENCE [LARGE SCALE GENOMIC DNA]</scope>
    <source>
        <strain evidence="3">cv. RG33-2</strain>
    </source>
</reference>
<dbReference type="AlphaFoldDB" id="A0A2P5FGI1"/>
<dbReference type="PANTHER" id="PTHR15960:SF5">
    <property type="entry name" value="LD44032P"/>
    <property type="match status" value="1"/>
</dbReference>
<dbReference type="GO" id="GO:0000813">
    <property type="term" value="C:ESCRT I complex"/>
    <property type="evidence" value="ECO:0007669"/>
    <property type="project" value="InterPro"/>
</dbReference>
<dbReference type="GO" id="GO:0043130">
    <property type="term" value="F:ubiquitin binding"/>
    <property type="evidence" value="ECO:0007669"/>
    <property type="project" value="InterPro"/>
</dbReference>
<dbReference type="EMBL" id="JXTC01000035">
    <property type="protein sequence ID" value="PON96898.1"/>
    <property type="molecule type" value="Genomic_DNA"/>
</dbReference>
<dbReference type="OrthoDB" id="2018023at2759"/>
<accession>A0A2P5FGI1</accession>
<dbReference type="Proteomes" id="UP000237000">
    <property type="component" value="Unassembled WGS sequence"/>
</dbReference>
<dbReference type="Gene3D" id="1.20.120.1920">
    <property type="entry name" value="UBAP1 SOUBA domain"/>
    <property type="match status" value="1"/>
</dbReference>
<feature type="compositionally biased region" description="Low complexity" evidence="1">
    <location>
        <begin position="1"/>
        <end position="16"/>
    </location>
</feature>
<comment type="caution">
    <text evidence="2">The sequence shown here is derived from an EMBL/GenBank/DDBJ whole genome shotgun (WGS) entry which is preliminary data.</text>
</comment>
<dbReference type="CDD" id="cd14316">
    <property type="entry name" value="UBA2_UBAP1_like"/>
    <property type="match status" value="1"/>
</dbReference>
<evidence type="ECO:0000313" key="3">
    <source>
        <dbReference type="Proteomes" id="UP000237000"/>
    </source>
</evidence>
<name>A0A2P5FGI1_TREOI</name>
<protein>
    <submittedName>
        <fullName evidence="2">UBA-like</fullName>
    </submittedName>
</protein>
<proteinExistence type="predicted"/>
<evidence type="ECO:0000256" key="1">
    <source>
        <dbReference type="SAM" id="MobiDB-lite"/>
    </source>
</evidence>
<dbReference type="InterPro" id="IPR009060">
    <property type="entry name" value="UBA-like_sf"/>
</dbReference>
<gene>
    <name evidence="2" type="ORF">TorRG33x02_072770</name>
</gene>